<dbReference type="AlphaFoldDB" id="A0A7X4GED6"/>
<name>A0A7X4GED6_9SPHN</name>
<dbReference type="Proteomes" id="UP000465810">
    <property type="component" value="Unassembled WGS sequence"/>
</dbReference>
<gene>
    <name evidence="1" type="ORF">GR702_04645</name>
</gene>
<evidence type="ECO:0000313" key="2">
    <source>
        <dbReference type="Proteomes" id="UP000465810"/>
    </source>
</evidence>
<organism evidence="1 2">
    <name type="scientific">Novosphingobium silvae</name>
    <dbReference type="NCBI Taxonomy" id="2692619"/>
    <lineage>
        <taxon>Bacteria</taxon>
        <taxon>Pseudomonadati</taxon>
        <taxon>Pseudomonadota</taxon>
        <taxon>Alphaproteobacteria</taxon>
        <taxon>Sphingomonadales</taxon>
        <taxon>Sphingomonadaceae</taxon>
        <taxon>Novosphingobium</taxon>
    </lineage>
</organism>
<protein>
    <submittedName>
        <fullName evidence="1">Uncharacterized protein</fullName>
    </submittedName>
</protein>
<accession>A0A7X4GED6</accession>
<sequence>MVDLVLVDDALEADRLHKLSEVGPGLGGGAVPCAHDVGAQGAVRVLVIEALAGAVAVLGHYLPAFVDGQVLAGGALQQRQGLILGEAGDRGVVLYGQGAVAQGWREYRRGLESILQALGGEAQVLGQEVELGLAEVAGFLTATFSALR</sequence>
<comment type="caution">
    <text evidence="1">The sequence shown here is derived from an EMBL/GenBank/DDBJ whole genome shotgun (WGS) entry which is preliminary data.</text>
</comment>
<evidence type="ECO:0000313" key="1">
    <source>
        <dbReference type="EMBL" id="MYL97061.1"/>
    </source>
</evidence>
<keyword evidence="2" id="KW-1185">Reference proteome</keyword>
<dbReference type="EMBL" id="WVTD01000002">
    <property type="protein sequence ID" value="MYL97061.1"/>
    <property type="molecule type" value="Genomic_DNA"/>
</dbReference>
<reference evidence="1 2" key="1">
    <citation type="submission" date="2019-12" db="EMBL/GenBank/DDBJ databases">
        <authorList>
            <person name="Feng G."/>
            <person name="Zhu H."/>
        </authorList>
    </citation>
    <scope>NUCLEOTIDE SEQUENCE [LARGE SCALE GENOMIC DNA]</scope>
    <source>
        <strain evidence="1 2">FGD1</strain>
    </source>
</reference>
<dbReference type="RefSeq" id="WP_160984788.1">
    <property type="nucleotide sequence ID" value="NZ_WVTD01000002.1"/>
</dbReference>
<proteinExistence type="predicted"/>